<name>A0A1H1ZMZ9_9PSED</name>
<keyword evidence="3" id="KW-1185">Reference proteome</keyword>
<dbReference type="RefSeq" id="WP_090210124.1">
    <property type="nucleotide sequence ID" value="NZ_LT629777.1"/>
</dbReference>
<protein>
    <submittedName>
        <fullName evidence="2">Uncharacterized protein</fullName>
    </submittedName>
</protein>
<evidence type="ECO:0000256" key="1">
    <source>
        <dbReference type="SAM" id="Phobius"/>
    </source>
</evidence>
<gene>
    <name evidence="2" type="ORF">SAMN05216598_5197</name>
</gene>
<feature type="transmembrane region" description="Helical" evidence="1">
    <location>
        <begin position="36"/>
        <end position="55"/>
    </location>
</feature>
<organism evidence="2 3">
    <name type="scientific">Pseudomonas asplenii</name>
    <dbReference type="NCBI Taxonomy" id="53407"/>
    <lineage>
        <taxon>Bacteria</taxon>
        <taxon>Pseudomonadati</taxon>
        <taxon>Pseudomonadota</taxon>
        <taxon>Gammaproteobacteria</taxon>
        <taxon>Pseudomonadales</taxon>
        <taxon>Pseudomonadaceae</taxon>
        <taxon>Pseudomonas</taxon>
    </lineage>
</organism>
<keyword evidence="1" id="KW-0812">Transmembrane</keyword>
<feature type="transmembrane region" description="Helical" evidence="1">
    <location>
        <begin position="128"/>
        <end position="152"/>
    </location>
</feature>
<feature type="transmembrane region" description="Helical" evidence="1">
    <location>
        <begin position="88"/>
        <end position="108"/>
    </location>
</feature>
<evidence type="ECO:0000313" key="2">
    <source>
        <dbReference type="EMBL" id="SDT35181.1"/>
    </source>
</evidence>
<reference evidence="3" key="1">
    <citation type="submission" date="2016-10" db="EMBL/GenBank/DDBJ databases">
        <authorList>
            <person name="Varghese N."/>
            <person name="Submissions S."/>
        </authorList>
    </citation>
    <scope>NUCLEOTIDE SEQUENCE [LARGE SCALE GENOMIC DNA]</scope>
    <source>
        <strain evidence="3">ATCC 23835</strain>
    </source>
</reference>
<dbReference type="AlphaFoldDB" id="A0A1H1ZMZ9"/>
<proteinExistence type="predicted"/>
<keyword evidence="1" id="KW-1133">Transmembrane helix</keyword>
<dbReference type="GeneID" id="300210050"/>
<accession>A0A1H1ZMZ9</accession>
<sequence>MLRLFFVFFASLGLSFFLLWGTRGEASSVFSGANTVLYVLGALFGAMSFAFFNYVEGVMKDVPKKLKSQRPEKYSLVISTLTDLKREVVLNVVLVVLLLMISFVVAAIGEMGLMQRLGSTSYWVWSALSVRGACFVSILVVMFVQLSGFVIANNLRAEISMHGE</sequence>
<keyword evidence="1" id="KW-0472">Membrane</keyword>
<dbReference type="EMBL" id="LT629777">
    <property type="protein sequence ID" value="SDT35181.1"/>
    <property type="molecule type" value="Genomic_DNA"/>
</dbReference>
<dbReference type="Proteomes" id="UP000199524">
    <property type="component" value="Chromosome I"/>
</dbReference>
<evidence type="ECO:0000313" key="3">
    <source>
        <dbReference type="Proteomes" id="UP000199524"/>
    </source>
</evidence>